<accession>A0A926UWH5</accession>
<organism evidence="1 2">
    <name type="scientific">Pseudanabaena cinerea FACHB-1277</name>
    <dbReference type="NCBI Taxonomy" id="2949581"/>
    <lineage>
        <taxon>Bacteria</taxon>
        <taxon>Bacillati</taxon>
        <taxon>Cyanobacteriota</taxon>
        <taxon>Cyanophyceae</taxon>
        <taxon>Pseudanabaenales</taxon>
        <taxon>Pseudanabaenaceae</taxon>
        <taxon>Pseudanabaena</taxon>
        <taxon>Pseudanabaena cinerea</taxon>
    </lineage>
</organism>
<keyword evidence="1" id="KW-0378">Hydrolase</keyword>
<dbReference type="InterPro" id="IPR027417">
    <property type="entry name" value="P-loop_NTPase"/>
</dbReference>
<evidence type="ECO:0000313" key="1">
    <source>
        <dbReference type="EMBL" id="MBD2152460.1"/>
    </source>
</evidence>
<dbReference type="Gene3D" id="3.40.50.300">
    <property type="entry name" value="P-loop containing nucleotide triphosphate hydrolases"/>
    <property type="match status" value="1"/>
</dbReference>
<dbReference type="SUPFAM" id="SSF52540">
    <property type="entry name" value="P-loop containing nucleoside triphosphate hydrolases"/>
    <property type="match status" value="1"/>
</dbReference>
<gene>
    <name evidence="1" type="ORF">H6F44_20400</name>
</gene>
<dbReference type="RefSeq" id="WP_190352931.1">
    <property type="nucleotide sequence ID" value="NZ_JACJPY010000107.1"/>
</dbReference>
<keyword evidence="1" id="KW-0347">Helicase</keyword>
<keyword evidence="1" id="KW-0067">ATP-binding</keyword>
<evidence type="ECO:0000313" key="2">
    <source>
        <dbReference type="Proteomes" id="UP000631421"/>
    </source>
</evidence>
<dbReference type="AlphaFoldDB" id="A0A926UWH5"/>
<name>A0A926UWH5_9CYAN</name>
<reference evidence="1" key="1">
    <citation type="journal article" date="2015" name="ISME J.">
        <title>Draft Genome Sequence of Streptomyces incarnatus NRRL8089, which Produces the Nucleoside Antibiotic Sinefungin.</title>
        <authorList>
            <person name="Oshima K."/>
            <person name="Hattori M."/>
            <person name="Shimizu H."/>
            <person name="Fukuda K."/>
            <person name="Nemoto M."/>
            <person name="Inagaki K."/>
            <person name="Tamura T."/>
        </authorList>
    </citation>
    <scope>NUCLEOTIDE SEQUENCE</scope>
    <source>
        <strain evidence="1">FACHB-1277</strain>
    </source>
</reference>
<reference evidence="1" key="2">
    <citation type="submission" date="2020-08" db="EMBL/GenBank/DDBJ databases">
        <authorList>
            <person name="Chen M."/>
            <person name="Teng W."/>
            <person name="Zhao L."/>
            <person name="Hu C."/>
            <person name="Zhou Y."/>
            <person name="Han B."/>
            <person name="Song L."/>
            <person name="Shu W."/>
        </authorList>
    </citation>
    <scope>NUCLEOTIDE SEQUENCE</scope>
    <source>
        <strain evidence="1">FACHB-1277</strain>
    </source>
</reference>
<protein>
    <submittedName>
        <fullName evidence="1">DEAD/DEAH box helicase family protein</fullName>
    </submittedName>
</protein>
<dbReference type="Proteomes" id="UP000631421">
    <property type="component" value="Unassembled WGS sequence"/>
</dbReference>
<dbReference type="GO" id="GO:0004386">
    <property type="term" value="F:helicase activity"/>
    <property type="evidence" value="ECO:0007669"/>
    <property type="project" value="UniProtKB-KW"/>
</dbReference>
<proteinExistence type="predicted"/>
<comment type="caution">
    <text evidence="1">The sequence shown here is derived from an EMBL/GenBank/DDBJ whole genome shotgun (WGS) entry which is preliminary data.</text>
</comment>
<keyword evidence="1" id="KW-0547">Nucleotide-binding</keyword>
<sequence>MSEILTILRTVFNQSNHYIPYRTSLNLPAYDGNFPFRQKQMAALELALSNAPITAIAGNPASGKTEIALAAINMAIAHQRSTLIIAPFASTFTGYRQLSLPPLEVTEDQNYRQSVKTWLKQRLSAPKLDFSPPHWLSDQLFEDLQIKRDRRFWLELLNQLESQTGEQNEEKIAKIIAELYPSIHPARRQLLVHRLIQSKALLQQREHLYQDYVNLSDSSLDQMTDAVMPHFQAPILCTTKHLSRLENSGLDLVFDLVIAEDSNYLTDQELQNISMRGKKLVFLGDLVDRRNLFGKLFNNLLPSYRVELTENHRLNADLAHHIFPLLYTPLIYTATTQKSNSARQGNPQIIWYDVRNSLQFEQTFENLLTNILHNKTRVLPSVLTFTEITYQKLQQLKQRLVEKTPQVSNLEIYNIDDWHGRQCDSLWVICDQDADQSEDNRSNVTNLRLNNLRLALTRSSHQIKFWGDRQYYQEQNIWRDLIANSSFVRDITIIETNQQRG</sequence>
<dbReference type="EMBL" id="JACJPY010000107">
    <property type="protein sequence ID" value="MBD2152460.1"/>
    <property type="molecule type" value="Genomic_DNA"/>
</dbReference>
<keyword evidence="2" id="KW-1185">Reference proteome</keyword>